<comment type="caution">
    <text evidence="2">The sequence shown here is derived from an EMBL/GenBank/DDBJ whole genome shotgun (WGS) entry which is preliminary data.</text>
</comment>
<dbReference type="Proteomes" id="UP000642920">
    <property type="component" value="Unassembled WGS sequence"/>
</dbReference>
<proteinExistence type="predicted"/>
<dbReference type="SUPFAM" id="SSF53300">
    <property type="entry name" value="vWA-like"/>
    <property type="match status" value="1"/>
</dbReference>
<protein>
    <submittedName>
        <fullName evidence="2">VWA domain-containing protein</fullName>
    </submittedName>
</protein>
<keyword evidence="3" id="KW-1185">Reference proteome</keyword>
<dbReference type="EMBL" id="JAERQG010000003">
    <property type="protein sequence ID" value="MBL0766342.1"/>
    <property type="molecule type" value="Genomic_DNA"/>
</dbReference>
<dbReference type="RefSeq" id="WP_201922632.1">
    <property type="nucleotide sequence ID" value="NZ_JAERQG010000003.1"/>
</dbReference>
<dbReference type="Pfam" id="PF00092">
    <property type="entry name" value="VWA"/>
    <property type="match status" value="1"/>
</dbReference>
<organism evidence="2 3">
    <name type="scientific">Marivirga atlantica</name>
    <dbReference type="NCBI Taxonomy" id="1548457"/>
    <lineage>
        <taxon>Bacteria</taxon>
        <taxon>Pseudomonadati</taxon>
        <taxon>Bacteroidota</taxon>
        <taxon>Cytophagia</taxon>
        <taxon>Cytophagales</taxon>
        <taxon>Marivirgaceae</taxon>
        <taxon>Marivirga</taxon>
    </lineage>
</organism>
<evidence type="ECO:0000313" key="3">
    <source>
        <dbReference type="Proteomes" id="UP000642920"/>
    </source>
</evidence>
<evidence type="ECO:0000259" key="1">
    <source>
        <dbReference type="PROSITE" id="PS50234"/>
    </source>
</evidence>
<sequence>MKSFKTILIVILVFIAGNLRAQEVQQSLPEKTRILFLFDASGSMLAPWGNQLRIDAAKEILSDLVDSLRVNNKVEIALRAYGHLSPAKEQNCKDTKLEIPFSANNHDAIIQRLKYIYPKGTTPIAYSLERAANDFPENDEYRNIMIIITDGIESCDGDPCDVSLALQKKRIFLKPFVIGLGMKEQFANQFDCMGKYFNAKDIEAFRAVLNGILDQSLSKTTASVELLDENGRPNETNVNVSFINNFTGISEFDFVHWRDSQGRPDTVEVDPVLTYDVVVNTIPSVRKENIFLKGGTHNVIKIKSPQGGLKINQDNSFEYDEAVIALVRKANNPEIIYTQPVKSTVKYLMGSYDIELLTLPRTYLNDVKIRQGKLNEIDIPAPGRLNIAYSSKGVGSLYQLDDQGIQRLIKRIDPDGGKISFGIQPGNYKLVYRSDKALGSKYTQIKTFSITSGATQTIRIY</sequence>
<dbReference type="InterPro" id="IPR036465">
    <property type="entry name" value="vWFA_dom_sf"/>
</dbReference>
<name>A0A937A9K6_9BACT</name>
<dbReference type="InterPro" id="IPR002035">
    <property type="entry name" value="VWF_A"/>
</dbReference>
<reference evidence="2" key="1">
    <citation type="submission" date="2021-01" db="EMBL/GenBank/DDBJ databases">
        <title>Marivirga sp. nov., isolated from intertidal surface sediments.</title>
        <authorList>
            <person name="Zhang M."/>
        </authorList>
    </citation>
    <scope>NUCLEOTIDE SEQUENCE</scope>
    <source>
        <strain evidence="2">SM1354</strain>
    </source>
</reference>
<gene>
    <name evidence="2" type="ORF">JKP34_13830</name>
</gene>
<dbReference type="Gene3D" id="3.40.50.410">
    <property type="entry name" value="von Willebrand factor, type A domain"/>
    <property type="match status" value="1"/>
</dbReference>
<accession>A0A937A9K6</accession>
<dbReference type="SMART" id="SM00327">
    <property type="entry name" value="VWA"/>
    <property type="match status" value="1"/>
</dbReference>
<dbReference type="AlphaFoldDB" id="A0A937A9K6"/>
<evidence type="ECO:0000313" key="2">
    <source>
        <dbReference type="EMBL" id="MBL0766342.1"/>
    </source>
</evidence>
<feature type="domain" description="VWFA" evidence="1">
    <location>
        <begin position="33"/>
        <end position="212"/>
    </location>
</feature>
<dbReference type="PROSITE" id="PS50234">
    <property type="entry name" value="VWFA"/>
    <property type="match status" value="1"/>
</dbReference>